<dbReference type="Pfam" id="PF08083">
    <property type="entry name" value="PROCN"/>
    <property type="match status" value="1"/>
</dbReference>
<evidence type="ECO:0000259" key="1">
    <source>
        <dbReference type="Pfam" id="PF08083"/>
    </source>
</evidence>
<dbReference type="Proteomes" id="UP001196413">
    <property type="component" value="Unassembled WGS sequence"/>
</dbReference>
<dbReference type="GO" id="GO:0030619">
    <property type="term" value="F:U1 snRNA binding"/>
    <property type="evidence" value="ECO:0007669"/>
    <property type="project" value="TreeGrafter"/>
</dbReference>
<feature type="domain" description="PROCN" evidence="1">
    <location>
        <begin position="1"/>
        <end position="211"/>
    </location>
</feature>
<dbReference type="GO" id="GO:0071013">
    <property type="term" value="C:catalytic step 2 spliceosome"/>
    <property type="evidence" value="ECO:0007669"/>
    <property type="project" value="TreeGrafter"/>
</dbReference>
<dbReference type="GO" id="GO:0030623">
    <property type="term" value="F:U5 snRNA binding"/>
    <property type="evidence" value="ECO:0007669"/>
    <property type="project" value="TreeGrafter"/>
</dbReference>
<dbReference type="InterPro" id="IPR027652">
    <property type="entry name" value="PRP8"/>
</dbReference>
<sequence>MYRYKYKLMRQVRMCKDLKHIIYYRFNTGAVGKGPGCGFWAPGWRVWLFFLRGITPLLERWLGNLLSRQFEGRHSKGVAKTVTKQRVESHFDLELRAAVMHDILDMMPEGIKQNKARVILQHLSEAWRCWKANIPWKVPGLPTPVENMILRYVKAKADWWTNSAHYNRERVRRGATVDKTVCKKNLGRLTRLYLKAEQERQHNYLKDGPYISAEEAVAIYTTTVHWLESRRFSPIPFPPLSYKHDTKLLILALERLKEAYSVKNRLNQSQREELALIEQAYDNPHEALSRIKRHMLTQRAFKEVGIEFMDLYTHLIPVYDIEPLEKVTDAYLDQYLWYEADKRRLFPSWVKPGDTEPPPLLVYKWCQGINNLQDVWETGEGECNVMMEAKLEKVAEKMDLTLLKQIVEVGWSIGDLKGAFAYSACV</sequence>
<comment type="caution">
    <text evidence="2">The sequence shown here is derived from an EMBL/GenBank/DDBJ whole genome shotgun (WGS) entry which is preliminary data.</text>
</comment>
<evidence type="ECO:0000313" key="3">
    <source>
        <dbReference type="Proteomes" id="UP001196413"/>
    </source>
</evidence>
<organism evidence="2 3">
    <name type="scientific">Parelaphostrongylus tenuis</name>
    <name type="common">Meningeal worm</name>
    <dbReference type="NCBI Taxonomy" id="148309"/>
    <lineage>
        <taxon>Eukaryota</taxon>
        <taxon>Metazoa</taxon>
        <taxon>Ecdysozoa</taxon>
        <taxon>Nematoda</taxon>
        <taxon>Chromadorea</taxon>
        <taxon>Rhabditida</taxon>
        <taxon>Rhabditina</taxon>
        <taxon>Rhabditomorpha</taxon>
        <taxon>Strongyloidea</taxon>
        <taxon>Metastrongylidae</taxon>
        <taxon>Parelaphostrongylus</taxon>
    </lineage>
</organism>
<name>A0AAD5MIP3_PARTN</name>
<dbReference type="GO" id="GO:0097157">
    <property type="term" value="F:pre-mRNA intronic binding"/>
    <property type="evidence" value="ECO:0007669"/>
    <property type="project" value="TreeGrafter"/>
</dbReference>
<protein>
    <submittedName>
        <fullName evidence="2">Pre-mRNA-splicing factor 8</fullName>
    </submittedName>
</protein>
<evidence type="ECO:0000313" key="2">
    <source>
        <dbReference type="EMBL" id="KAJ1359237.1"/>
    </source>
</evidence>
<dbReference type="EMBL" id="JAHQIW010003581">
    <property type="protein sequence ID" value="KAJ1359237.1"/>
    <property type="molecule type" value="Genomic_DNA"/>
</dbReference>
<keyword evidence="3" id="KW-1185">Reference proteome</keyword>
<dbReference type="GO" id="GO:0000244">
    <property type="term" value="P:spliceosomal tri-snRNP complex assembly"/>
    <property type="evidence" value="ECO:0007669"/>
    <property type="project" value="TreeGrafter"/>
</dbReference>
<dbReference type="InterPro" id="IPR012592">
    <property type="entry name" value="PROCN"/>
</dbReference>
<gene>
    <name evidence="2" type="primary">PRP8_4</name>
    <name evidence="2" type="ORF">KIN20_017930</name>
</gene>
<proteinExistence type="predicted"/>
<reference evidence="2" key="1">
    <citation type="submission" date="2021-06" db="EMBL/GenBank/DDBJ databases">
        <title>Parelaphostrongylus tenuis whole genome reference sequence.</title>
        <authorList>
            <person name="Garwood T.J."/>
            <person name="Larsen P.A."/>
            <person name="Fountain-Jones N.M."/>
            <person name="Garbe J.R."/>
            <person name="Macchietto M.G."/>
            <person name="Kania S.A."/>
            <person name="Gerhold R.W."/>
            <person name="Richards J.E."/>
            <person name="Wolf T.M."/>
        </authorList>
    </citation>
    <scope>NUCLEOTIDE SEQUENCE</scope>
    <source>
        <strain evidence="2">MNPRO001-30</strain>
        <tissue evidence="2">Meninges</tissue>
    </source>
</reference>
<dbReference type="GO" id="GO:0017070">
    <property type="term" value="F:U6 snRNA binding"/>
    <property type="evidence" value="ECO:0007669"/>
    <property type="project" value="TreeGrafter"/>
</dbReference>
<dbReference type="PANTHER" id="PTHR11140">
    <property type="entry name" value="PRE-MRNA SPLICING FACTOR PRP8"/>
    <property type="match status" value="1"/>
</dbReference>
<accession>A0AAD5MIP3</accession>
<dbReference type="GO" id="GO:0005682">
    <property type="term" value="C:U5 snRNP"/>
    <property type="evidence" value="ECO:0007669"/>
    <property type="project" value="TreeGrafter"/>
</dbReference>
<dbReference type="PANTHER" id="PTHR11140:SF0">
    <property type="entry name" value="PRE-MRNA-PROCESSING-SPLICING FACTOR 8"/>
    <property type="match status" value="1"/>
</dbReference>
<dbReference type="GO" id="GO:0030620">
    <property type="term" value="F:U2 snRNA binding"/>
    <property type="evidence" value="ECO:0007669"/>
    <property type="project" value="TreeGrafter"/>
</dbReference>
<dbReference type="AlphaFoldDB" id="A0AAD5MIP3"/>